<name>A0A081XJL3_STRTO</name>
<protein>
    <submittedName>
        <fullName evidence="1">Uncharacterized protein</fullName>
    </submittedName>
</protein>
<accession>A0A081XJL3</accession>
<dbReference type="Proteomes" id="UP000028341">
    <property type="component" value="Unassembled WGS sequence"/>
</dbReference>
<dbReference type="STRING" id="55952.BU52_28910"/>
<comment type="caution">
    <text evidence="1">The sequence shown here is derived from an EMBL/GenBank/DDBJ whole genome shotgun (WGS) entry which is preliminary data.</text>
</comment>
<sequence>MLASIPVAMDVDGLTFTQLCAVGLLQTAASVAFDAASGAHLKALVLPEHRLRVNSPLENISWISVSAGPPVGGLLSGY</sequence>
<dbReference type="RefSeq" id="WP_235216439.1">
    <property type="nucleotide sequence ID" value="NZ_JBFADL010000036.1"/>
</dbReference>
<evidence type="ECO:0000313" key="2">
    <source>
        <dbReference type="Proteomes" id="UP000028341"/>
    </source>
</evidence>
<gene>
    <name evidence="1" type="ORF">BU52_28910</name>
</gene>
<dbReference type="eggNOG" id="COG2814">
    <property type="taxonomic scope" value="Bacteria"/>
</dbReference>
<organism evidence="1 2">
    <name type="scientific">Streptomyces toyocaensis</name>
    <dbReference type="NCBI Taxonomy" id="55952"/>
    <lineage>
        <taxon>Bacteria</taxon>
        <taxon>Bacillati</taxon>
        <taxon>Actinomycetota</taxon>
        <taxon>Actinomycetes</taxon>
        <taxon>Kitasatosporales</taxon>
        <taxon>Streptomycetaceae</taxon>
        <taxon>Streptomyces</taxon>
    </lineage>
</organism>
<proteinExistence type="predicted"/>
<dbReference type="EMBL" id="JFCB01000035">
    <property type="protein sequence ID" value="KES03736.1"/>
    <property type="molecule type" value="Genomic_DNA"/>
</dbReference>
<evidence type="ECO:0000313" key="1">
    <source>
        <dbReference type="EMBL" id="KES03736.1"/>
    </source>
</evidence>
<keyword evidence="2" id="KW-1185">Reference proteome</keyword>
<dbReference type="AlphaFoldDB" id="A0A081XJL3"/>
<reference evidence="1 2" key="1">
    <citation type="submission" date="2014-02" db="EMBL/GenBank/DDBJ databases">
        <title>The genome announcement of Streptomyces toyocaensis NRRL15009.</title>
        <authorList>
            <person name="Hong H.-J."/>
            <person name="Kwun M.J."/>
        </authorList>
    </citation>
    <scope>NUCLEOTIDE SEQUENCE [LARGE SCALE GENOMIC DNA]</scope>
    <source>
        <strain evidence="1 2">NRRL 15009</strain>
    </source>
</reference>